<feature type="region of interest" description="Disordered" evidence="1">
    <location>
        <begin position="35"/>
        <end position="61"/>
    </location>
</feature>
<comment type="caution">
    <text evidence="2">The sequence shown here is derived from an EMBL/GenBank/DDBJ whole genome shotgun (WGS) entry which is preliminary data.</text>
</comment>
<dbReference type="Proteomes" id="UP000319801">
    <property type="component" value="Unassembled WGS sequence"/>
</dbReference>
<keyword evidence="3" id="KW-1185">Reference proteome</keyword>
<name>A0A556U0W7_BAGYA</name>
<organism evidence="2 3">
    <name type="scientific">Bagarius yarrelli</name>
    <name type="common">Goonch</name>
    <name type="synonym">Bagrus yarrelli</name>
    <dbReference type="NCBI Taxonomy" id="175774"/>
    <lineage>
        <taxon>Eukaryota</taxon>
        <taxon>Metazoa</taxon>
        <taxon>Chordata</taxon>
        <taxon>Craniata</taxon>
        <taxon>Vertebrata</taxon>
        <taxon>Euteleostomi</taxon>
        <taxon>Actinopterygii</taxon>
        <taxon>Neopterygii</taxon>
        <taxon>Teleostei</taxon>
        <taxon>Ostariophysi</taxon>
        <taxon>Siluriformes</taxon>
        <taxon>Sisoridae</taxon>
        <taxon>Sisorinae</taxon>
        <taxon>Bagarius</taxon>
    </lineage>
</organism>
<gene>
    <name evidence="2" type="ORF">Baya_6037</name>
</gene>
<reference evidence="2 3" key="1">
    <citation type="journal article" date="2019" name="Genome Biol. Evol.">
        <title>Whole-Genome Sequencing of the Giant Devil Catfish, Bagarius yarrelli.</title>
        <authorList>
            <person name="Jiang W."/>
            <person name="Lv Y."/>
            <person name="Cheng L."/>
            <person name="Yang K."/>
            <person name="Chao B."/>
            <person name="Wang X."/>
            <person name="Li Y."/>
            <person name="Pan X."/>
            <person name="You X."/>
            <person name="Zhang Y."/>
            <person name="Yang J."/>
            <person name="Li J."/>
            <person name="Zhang X."/>
            <person name="Liu S."/>
            <person name="Sun C."/>
            <person name="Yang J."/>
            <person name="Shi Q."/>
        </authorList>
    </citation>
    <scope>NUCLEOTIDE SEQUENCE [LARGE SCALE GENOMIC DNA]</scope>
    <source>
        <strain evidence="2">JWS20170419001</strain>
        <tissue evidence="2">Muscle</tissue>
    </source>
</reference>
<evidence type="ECO:0000313" key="2">
    <source>
        <dbReference type="EMBL" id="TSL68256.1"/>
    </source>
</evidence>
<dbReference type="AlphaFoldDB" id="A0A556U0W7"/>
<dbReference type="EMBL" id="VCAZ01000035">
    <property type="protein sequence ID" value="TSL68256.1"/>
    <property type="molecule type" value="Genomic_DNA"/>
</dbReference>
<proteinExistence type="predicted"/>
<evidence type="ECO:0000256" key="1">
    <source>
        <dbReference type="SAM" id="MobiDB-lite"/>
    </source>
</evidence>
<sequence>MSENLLNSVFAVHLLLKWVRERVDEDHSQMTIQSVSLSHHSTMPLAKQVNEEEKTGKSDIEAKEIRDKRRSVREVVFSDVVRLRIRGVMSCANRCPEAAAAPVFNC</sequence>
<accession>A0A556U0W7</accession>
<feature type="compositionally biased region" description="Basic and acidic residues" evidence="1">
    <location>
        <begin position="49"/>
        <end position="61"/>
    </location>
</feature>
<protein>
    <submittedName>
        <fullName evidence="2">Uncharacterized protein</fullName>
    </submittedName>
</protein>
<evidence type="ECO:0000313" key="3">
    <source>
        <dbReference type="Proteomes" id="UP000319801"/>
    </source>
</evidence>